<dbReference type="InterPro" id="IPR025711">
    <property type="entry name" value="PepSY"/>
</dbReference>
<feature type="compositionally biased region" description="Low complexity" evidence="1">
    <location>
        <begin position="25"/>
        <end position="42"/>
    </location>
</feature>
<dbReference type="Gene3D" id="3.10.450.40">
    <property type="match status" value="2"/>
</dbReference>
<reference evidence="4 5" key="1">
    <citation type="submission" date="2022-10" db="EMBL/GenBank/DDBJ databases">
        <authorList>
            <person name="Xie J."/>
            <person name="Shen N."/>
        </authorList>
    </citation>
    <scope>NUCLEOTIDE SEQUENCE [LARGE SCALE GENOMIC DNA]</scope>
    <source>
        <strain evidence="4 5">DSM 41681</strain>
    </source>
</reference>
<feature type="chain" id="PRO_5045805075" evidence="2">
    <location>
        <begin position="28"/>
        <end position="214"/>
    </location>
</feature>
<comment type="caution">
    <text evidence="4">The sequence shown here is derived from an EMBL/GenBank/DDBJ whole genome shotgun (WGS) entry which is preliminary data.</text>
</comment>
<feature type="region of interest" description="Disordered" evidence="1">
    <location>
        <begin position="177"/>
        <end position="214"/>
    </location>
</feature>
<evidence type="ECO:0000313" key="5">
    <source>
        <dbReference type="Proteomes" id="UP001352223"/>
    </source>
</evidence>
<feature type="signal peptide" evidence="2">
    <location>
        <begin position="1"/>
        <end position="27"/>
    </location>
</feature>
<accession>A0ABU6C4S7</accession>
<feature type="compositionally biased region" description="Acidic residues" evidence="1">
    <location>
        <begin position="204"/>
        <end position="214"/>
    </location>
</feature>
<evidence type="ECO:0000259" key="3">
    <source>
        <dbReference type="Pfam" id="PF03413"/>
    </source>
</evidence>
<name>A0ABU6C4S7_9ACTN</name>
<protein>
    <submittedName>
        <fullName evidence="4">PepSY domain-containing protein</fullName>
    </submittedName>
</protein>
<keyword evidence="2" id="KW-0732">Signal</keyword>
<organism evidence="4 5">
    <name type="scientific">Streptomyces kunmingensis</name>
    <dbReference type="NCBI Taxonomy" id="68225"/>
    <lineage>
        <taxon>Bacteria</taxon>
        <taxon>Bacillati</taxon>
        <taxon>Actinomycetota</taxon>
        <taxon>Actinomycetes</taxon>
        <taxon>Kitasatosporales</taxon>
        <taxon>Streptomycetaceae</taxon>
        <taxon>Streptomyces</taxon>
    </lineage>
</organism>
<dbReference type="RefSeq" id="WP_324766322.1">
    <property type="nucleotide sequence ID" value="NZ_BAAATS010000018.1"/>
</dbReference>
<sequence length="214" mass="21629">MKRRTTALSAIAAVALLGGAATTVAVADDGPSGSSKAASQSSVRVEDDGVSDAQENADEAKGAKIKAEDAIAAALKHTSGTAAGADLDSDDGRLVWEVDVIGGGNTWHHVDVDPGTGKVLSSHVEKDDDDDGDAARVASALKGASTSAQDAARAAADKGVVTSVDADDDGVVKAWEVETTSSNGKQQDWRVDLRSGSVTVDHSADDEGDDGDDD</sequence>
<dbReference type="Proteomes" id="UP001352223">
    <property type="component" value="Unassembled WGS sequence"/>
</dbReference>
<feature type="domain" description="PepSY" evidence="3">
    <location>
        <begin position="64"/>
        <end position="122"/>
    </location>
</feature>
<evidence type="ECO:0000313" key="4">
    <source>
        <dbReference type="EMBL" id="MEB3959340.1"/>
    </source>
</evidence>
<evidence type="ECO:0000256" key="2">
    <source>
        <dbReference type="SAM" id="SignalP"/>
    </source>
</evidence>
<evidence type="ECO:0000256" key="1">
    <source>
        <dbReference type="SAM" id="MobiDB-lite"/>
    </source>
</evidence>
<proteinExistence type="predicted"/>
<feature type="region of interest" description="Disordered" evidence="1">
    <location>
        <begin position="25"/>
        <end position="62"/>
    </location>
</feature>
<dbReference type="EMBL" id="JAOZYB010000013">
    <property type="protein sequence ID" value="MEB3959340.1"/>
    <property type="molecule type" value="Genomic_DNA"/>
</dbReference>
<dbReference type="Pfam" id="PF03413">
    <property type="entry name" value="PepSY"/>
    <property type="match status" value="1"/>
</dbReference>
<keyword evidence="5" id="KW-1185">Reference proteome</keyword>
<gene>
    <name evidence="4" type="ORF">OKJ48_03600</name>
</gene>